<protein>
    <submittedName>
        <fullName evidence="3">Uncharacterized protein</fullName>
    </submittedName>
</protein>
<sequence>MDPIQTVDSPRSTVPVRPGDLRAGDSARGKGQGDRPAVVRAGPGAAAPARPPSRQDTVPAFALQTGAVAGAGRLDAPAWFARLQRLVRKRQVRIRIDRRGVVNLYRQRAQVEPALYLTFLAQGYAHVLAALLAALAGFFLLRERAWQAGLAAATGAAVIELGAQLARWRRERRWVAGLRRRLLEDPVFFAQAYEDGLFALQRGRRLCRYPRPWQGIFGVEDAVAEEEVTVVVRRPAPASGPPARGSISVAPRTTMPAAGAAPHGHGAAAPQGNRPGPPQGDRPAALPGGRDPRGPSLGSTGAAP</sequence>
<keyword evidence="4" id="KW-1185">Reference proteome</keyword>
<evidence type="ECO:0000313" key="3">
    <source>
        <dbReference type="EMBL" id="EKP95030.1"/>
    </source>
</evidence>
<proteinExistence type="predicted"/>
<keyword evidence="2" id="KW-0472">Membrane</keyword>
<feature type="compositionally biased region" description="Low complexity" evidence="1">
    <location>
        <begin position="256"/>
        <end position="270"/>
    </location>
</feature>
<evidence type="ECO:0000256" key="2">
    <source>
        <dbReference type="SAM" id="Phobius"/>
    </source>
</evidence>
<reference evidence="3" key="2">
    <citation type="submission" date="2012-10" db="EMBL/GenBank/DDBJ databases">
        <title>Improved high-quality draft of Thermaerobacter subterraneus C21, DSM 13965.</title>
        <authorList>
            <consortium name="DOE Joint Genome Institute"/>
            <person name="Eisen J."/>
            <person name="Huntemann M."/>
            <person name="Wei C.-L."/>
            <person name="Han J."/>
            <person name="Detter J.C."/>
            <person name="Han C."/>
            <person name="Tapia R."/>
            <person name="Chen A."/>
            <person name="Kyrpides N."/>
            <person name="Mavromatis K."/>
            <person name="Markowitz V."/>
            <person name="Szeto E."/>
            <person name="Ivanova N."/>
            <person name="Mikhailova N."/>
            <person name="Ovchinnikova G."/>
            <person name="Pagani I."/>
            <person name="Pati A."/>
            <person name="Goodwin L."/>
            <person name="Nordberg H.P."/>
            <person name="Cantor M.N."/>
            <person name="Hua S.X."/>
            <person name="Woyke T."/>
            <person name="Eisen J."/>
            <person name="Klenk H.-P."/>
        </authorList>
    </citation>
    <scope>NUCLEOTIDE SEQUENCE [LARGE SCALE GENOMIC DNA]</scope>
    <source>
        <strain evidence="3">DSM 13965</strain>
    </source>
</reference>
<evidence type="ECO:0000313" key="4">
    <source>
        <dbReference type="Proteomes" id="UP000005710"/>
    </source>
</evidence>
<organism evidence="3 4">
    <name type="scientific">Thermaerobacter subterraneus DSM 13965</name>
    <dbReference type="NCBI Taxonomy" id="867903"/>
    <lineage>
        <taxon>Bacteria</taxon>
        <taxon>Bacillati</taxon>
        <taxon>Bacillota</taxon>
        <taxon>Clostridia</taxon>
        <taxon>Eubacteriales</taxon>
        <taxon>Clostridiales Family XVII. Incertae Sedis</taxon>
        <taxon>Thermaerobacter</taxon>
    </lineage>
</organism>
<dbReference type="Proteomes" id="UP000005710">
    <property type="component" value="Unassembled WGS sequence"/>
</dbReference>
<dbReference type="HOGENOM" id="CLU_915087_0_0_9"/>
<dbReference type="EMBL" id="AENY02000002">
    <property type="protein sequence ID" value="EKP95030.1"/>
    <property type="molecule type" value="Genomic_DNA"/>
</dbReference>
<feature type="region of interest" description="Disordered" evidence="1">
    <location>
        <begin position="1"/>
        <end position="56"/>
    </location>
</feature>
<evidence type="ECO:0000256" key="1">
    <source>
        <dbReference type="SAM" id="MobiDB-lite"/>
    </source>
</evidence>
<keyword evidence="2" id="KW-0812">Transmembrane</keyword>
<feature type="compositionally biased region" description="Basic and acidic residues" evidence="1">
    <location>
        <begin position="19"/>
        <end position="33"/>
    </location>
</feature>
<comment type="caution">
    <text evidence="3">The sequence shown here is derived from an EMBL/GenBank/DDBJ whole genome shotgun (WGS) entry which is preliminary data.</text>
</comment>
<gene>
    <name evidence="3" type="ORF">ThesuDRAFT_00756</name>
</gene>
<feature type="transmembrane region" description="Helical" evidence="2">
    <location>
        <begin position="114"/>
        <end position="139"/>
    </location>
</feature>
<feature type="compositionally biased region" description="Low complexity" evidence="1">
    <location>
        <begin position="35"/>
        <end position="48"/>
    </location>
</feature>
<feature type="compositionally biased region" description="Polar residues" evidence="1">
    <location>
        <begin position="1"/>
        <end position="12"/>
    </location>
</feature>
<name>K6P1V8_9FIRM</name>
<accession>K6P1V8</accession>
<reference evidence="3" key="1">
    <citation type="submission" date="2010-10" db="EMBL/GenBank/DDBJ databases">
        <authorList>
            <consortium name="US DOE Joint Genome Institute (JGI-PGF)"/>
            <person name="Lucas S."/>
            <person name="Copeland A."/>
            <person name="Lapidus A."/>
            <person name="Bruce D."/>
            <person name="Goodwin L."/>
            <person name="Pitluck S."/>
            <person name="Kyrpides N."/>
            <person name="Mavromatis K."/>
            <person name="Detter J.C."/>
            <person name="Han C."/>
            <person name="Land M."/>
            <person name="Hauser L."/>
            <person name="Markowitz V."/>
            <person name="Cheng J.-F."/>
            <person name="Hugenholtz P."/>
            <person name="Woyke T."/>
            <person name="Wu D."/>
            <person name="Pukall R."/>
            <person name="Wahrenburg C."/>
            <person name="Brambilla E."/>
            <person name="Klenk H.-P."/>
            <person name="Eisen J.A."/>
        </authorList>
    </citation>
    <scope>NUCLEOTIDE SEQUENCE [LARGE SCALE GENOMIC DNA]</scope>
    <source>
        <strain evidence="3">DSM 13965</strain>
    </source>
</reference>
<keyword evidence="2" id="KW-1133">Transmembrane helix</keyword>
<feature type="region of interest" description="Disordered" evidence="1">
    <location>
        <begin position="235"/>
        <end position="304"/>
    </location>
</feature>
<dbReference type="AlphaFoldDB" id="K6P1V8"/>
<feature type="compositionally biased region" description="Low complexity" evidence="1">
    <location>
        <begin position="235"/>
        <end position="246"/>
    </location>
</feature>